<keyword evidence="3" id="KW-0677">Repeat</keyword>
<dbReference type="Pfam" id="PF00096">
    <property type="entry name" value="zf-C2H2"/>
    <property type="match status" value="3"/>
</dbReference>
<reference evidence="12" key="1">
    <citation type="journal article" date="2014" name="Genome Biol.">
        <title>Genome analysis of a major urban malaria vector mosquito, Anopheles stephensi.</title>
        <authorList>
            <person name="Jiang X."/>
            <person name="Peery A."/>
            <person name="Hall A.B."/>
            <person name="Sharma A."/>
            <person name="Chen X.G."/>
            <person name="Waterhouse R.M."/>
            <person name="Komissarov A."/>
            <person name="Riehle M.M."/>
            <person name="Shouche Y."/>
            <person name="Sharakhova M.V."/>
            <person name="Lawson D."/>
            <person name="Pakpour N."/>
            <person name="Arensburger P."/>
            <person name="Davidson V.L."/>
            <person name="Eiglmeier K."/>
            <person name="Emrich S."/>
            <person name="George P."/>
            <person name="Kennedy R.C."/>
            <person name="Mane S.P."/>
            <person name="Maslen G."/>
            <person name="Oringanje C."/>
            <person name="Qi Y."/>
            <person name="Settlage R."/>
            <person name="Tojo M."/>
            <person name="Tubio J.M."/>
            <person name="Unger M.F."/>
            <person name="Wang B."/>
            <person name="Vernick K.D."/>
            <person name="Ribeiro J.M."/>
            <person name="James A.A."/>
            <person name="Michel K."/>
            <person name="Riehle M.A."/>
            <person name="Luckhart S."/>
            <person name="Sharakhov I.V."/>
            <person name="Tu Z."/>
        </authorList>
    </citation>
    <scope>NUCLEOTIDE SEQUENCE [LARGE SCALE GENOMIC DNA]</scope>
    <source>
        <strain evidence="12">Indian</strain>
    </source>
</reference>
<evidence type="ECO:0000259" key="10">
    <source>
        <dbReference type="PROSITE" id="PS50157"/>
    </source>
</evidence>
<dbReference type="PANTHER" id="PTHR16515">
    <property type="entry name" value="PR DOMAIN ZINC FINGER PROTEIN"/>
    <property type="match status" value="1"/>
</dbReference>
<proteinExistence type="predicted"/>
<dbReference type="VEuPathDB" id="VectorBase:ASTEI04184"/>
<dbReference type="SUPFAM" id="SSF57667">
    <property type="entry name" value="beta-beta-alpha zinc fingers"/>
    <property type="match status" value="3"/>
</dbReference>
<feature type="domain" description="C2H2-type" evidence="10">
    <location>
        <begin position="111"/>
        <end position="138"/>
    </location>
</feature>
<name>A0A182Y6U8_ANOST</name>
<keyword evidence="12" id="KW-1185">Reference proteome</keyword>
<dbReference type="SMART" id="SM00355">
    <property type="entry name" value="ZnF_C2H2"/>
    <property type="match status" value="7"/>
</dbReference>
<keyword evidence="2" id="KW-0479">Metal-binding</keyword>
<dbReference type="InterPro" id="IPR013087">
    <property type="entry name" value="Znf_C2H2_type"/>
</dbReference>
<dbReference type="VEuPathDB" id="VectorBase:ASTE011298"/>
<keyword evidence="9" id="KW-0539">Nucleus</keyword>
<feature type="domain" description="C2H2-type" evidence="10">
    <location>
        <begin position="168"/>
        <end position="195"/>
    </location>
</feature>
<feature type="domain" description="C2H2-type" evidence="10">
    <location>
        <begin position="196"/>
        <end position="223"/>
    </location>
</feature>
<dbReference type="PANTHER" id="PTHR16515:SF49">
    <property type="entry name" value="GASTRULA ZINC FINGER PROTEIN XLCGF49.1-LIKE-RELATED"/>
    <property type="match status" value="1"/>
</dbReference>
<dbReference type="GO" id="GO:0032502">
    <property type="term" value="P:developmental process"/>
    <property type="evidence" value="ECO:0007669"/>
    <property type="project" value="UniProtKB-ARBA"/>
</dbReference>
<keyword evidence="8" id="KW-0804">Transcription</keyword>
<evidence type="ECO:0000256" key="8">
    <source>
        <dbReference type="ARBA" id="ARBA00023163"/>
    </source>
</evidence>
<dbReference type="PROSITE" id="PS50157">
    <property type="entry name" value="ZINC_FINGER_C2H2_2"/>
    <property type="match status" value="5"/>
</dbReference>
<dbReference type="InterPro" id="IPR036236">
    <property type="entry name" value="Znf_C2H2_sf"/>
</dbReference>
<keyword evidence="4" id="KW-0863">Zinc-finger</keyword>
<reference evidence="11" key="2">
    <citation type="submission" date="2020-05" db="UniProtKB">
        <authorList>
            <consortium name="EnsemblMetazoa"/>
        </authorList>
    </citation>
    <scope>IDENTIFICATION</scope>
    <source>
        <strain evidence="11">Indian</strain>
    </source>
</reference>
<dbReference type="Proteomes" id="UP000076408">
    <property type="component" value="Unassembled WGS sequence"/>
</dbReference>
<keyword evidence="6" id="KW-0805">Transcription regulation</keyword>
<dbReference type="GO" id="GO:0005634">
    <property type="term" value="C:nucleus"/>
    <property type="evidence" value="ECO:0007669"/>
    <property type="project" value="UniProtKB-SubCell"/>
</dbReference>
<evidence type="ECO:0000256" key="2">
    <source>
        <dbReference type="ARBA" id="ARBA00022723"/>
    </source>
</evidence>
<keyword evidence="7" id="KW-0238">DNA-binding</keyword>
<evidence type="ECO:0000256" key="4">
    <source>
        <dbReference type="ARBA" id="ARBA00022771"/>
    </source>
</evidence>
<evidence type="ECO:0000256" key="1">
    <source>
        <dbReference type="ARBA" id="ARBA00004123"/>
    </source>
</evidence>
<dbReference type="FunFam" id="3.30.160.60:FF:000202">
    <property type="entry name" value="Zinc finger protein 574"/>
    <property type="match status" value="3"/>
</dbReference>
<dbReference type="AlphaFoldDB" id="A0A182Y6U8"/>
<accession>A0A182Y6U8</accession>
<feature type="domain" description="C2H2-type" evidence="10">
    <location>
        <begin position="139"/>
        <end position="166"/>
    </location>
</feature>
<evidence type="ECO:0000256" key="9">
    <source>
        <dbReference type="ARBA" id="ARBA00023242"/>
    </source>
</evidence>
<dbReference type="GO" id="GO:0008270">
    <property type="term" value="F:zinc ion binding"/>
    <property type="evidence" value="ECO:0007669"/>
    <property type="project" value="UniProtKB-KW"/>
</dbReference>
<dbReference type="Gene3D" id="3.30.160.60">
    <property type="entry name" value="Classic Zinc Finger"/>
    <property type="match status" value="4"/>
</dbReference>
<comment type="subcellular location">
    <subcellularLocation>
        <location evidence="1">Nucleus</location>
    </subcellularLocation>
</comment>
<dbReference type="EnsemblMetazoa" id="ASTEI04184-RA">
    <property type="protein sequence ID" value="ASTEI04184-PA"/>
    <property type="gene ID" value="ASTEI04184"/>
</dbReference>
<dbReference type="GO" id="GO:0010468">
    <property type="term" value="P:regulation of gene expression"/>
    <property type="evidence" value="ECO:0007669"/>
    <property type="project" value="TreeGrafter"/>
</dbReference>
<dbReference type="PROSITE" id="PS00028">
    <property type="entry name" value="ZINC_FINGER_C2H2_1"/>
    <property type="match status" value="6"/>
</dbReference>
<evidence type="ECO:0000256" key="7">
    <source>
        <dbReference type="ARBA" id="ARBA00023125"/>
    </source>
</evidence>
<dbReference type="OMA" id="TIHTINR"/>
<dbReference type="InterPro" id="IPR050331">
    <property type="entry name" value="Zinc_finger"/>
</dbReference>
<evidence type="ECO:0000313" key="11">
    <source>
        <dbReference type="EnsemblMetazoa" id="ASTEI04184-PA"/>
    </source>
</evidence>
<feature type="domain" description="C2H2-type" evidence="10">
    <location>
        <begin position="81"/>
        <end position="108"/>
    </location>
</feature>
<protein>
    <recommendedName>
        <fullName evidence="10">C2H2-type domain-containing protein</fullName>
    </recommendedName>
</protein>
<dbReference type="VEuPathDB" id="VectorBase:ASTEI20_041581"/>
<organism evidence="11 12">
    <name type="scientific">Anopheles stephensi</name>
    <name type="common">Indo-Pakistan malaria mosquito</name>
    <dbReference type="NCBI Taxonomy" id="30069"/>
    <lineage>
        <taxon>Eukaryota</taxon>
        <taxon>Metazoa</taxon>
        <taxon>Ecdysozoa</taxon>
        <taxon>Arthropoda</taxon>
        <taxon>Hexapoda</taxon>
        <taxon>Insecta</taxon>
        <taxon>Pterygota</taxon>
        <taxon>Neoptera</taxon>
        <taxon>Endopterygota</taxon>
        <taxon>Diptera</taxon>
        <taxon>Nematocera</taxon>
        <taxon>Culicoidea</taxon>
        <taxon>Culicidae</taxon>
        <taxon>Anophelinae</taxon>
        <taxon>Anopheles</taxon>
    </lineage>
</organism>
<keyword evidence="5" id="KW-0862">Zinc</keyword>
<sequence length="295" mass="33958">MNHYYIKIENYYYCTVCPTDNDETTVSTNGIKLMAEHLSKEHNLLAHTCQLCDAIYFQREAYVNHLATHATQEESALGSELTCDQCDATFTKQNALDQHRKSHPSGKNKVWHCELCDKKYTSKAFFEVHMNKHAGLRPFKCTVCSKDFSSKYALAVHLKTHYDRPRTFVCKECGNAFYSRHNLVQHERTHRAEREYECGDCGKKFFTQHNLNVHKVIHSSNKAFACRQCGKKFARKAEPRISANDVIEFETESLVVDGQADGEQHRDVEVGSDDEHAHITFICDEEYVDGVSEME</sequence>
<evidence type="ECO:0000256" key="6">
    <source>
        <dbReference type="ARBA" id="ARBA00023015"/>
    </source>
</evidence>
<dbReference type="Pfam" id="PF13912">
    <property type="entry name" value="zf-C2H2_6"/>
    <property type="match status" value="2"/>
</dbReference>
<evidence type="ECO:0000313" key="12">
    <source>
        <dbReference type="Proteomes" id="UP000076408"/>
    </source>
</evidence>
<dbReference type="STRING" id="30069.A0A182Y6U8"/>
<evidence type="ECO:0000256" key="5">
    <source>
        <dbReference type="ARBA" id="ARBA00022833"/>
    </source>
</evidence>
<evidence type="ECO:0000256" key="3">
    <source>
        <dbReference type="ARBA" id="ARBA00022737"/>
    </source>
</evidence>